<gene>
    <name evidence="1" type="ORF">IMCC12053_1160</name>
</gene>
<dbReference type="PATRIC" id="fig|1397108.4.peg.1189"/>
<dbReference type="RefSeq" id="WP_062216527.1">
    <property type="nucleotide sequence ID" value="NZ_CP012023.1"/>
</dbReference>
<sequence>MRYVKWTFVTLLVLFVGGFFHYILPQHDIVRIVNTYEERQDLTGWTTMFWQAPDNGSTTTQARDVQFIQAVYPDGDTMVYRNEDTGWGWPPYFKFDTANLYTEANDAISTKAAPEWYSVTHYGWRNEILSIFPNAIAFKAVEGPDARMTPWFNIVFLTFFAAVLLLIRRMWLQFRERTIDPLVEDVDEAWDEASARTRNTARGIKGWFSKKR</sequence>
<organism evidence="1 2">
    <name type="scientific">Celeribacter marinus</name>
    <dbReference type="NCBI Taxonomy" id="1397108"/>
    <lineage>
        <taxon>Bacteria</taxon>
        <taxon>Pseudomonadati</taxon>
        <taxon>Pseudomonadota</taxon>
        <taxon>Alphaproteobacteria</taxon>
        <taxon>Rhodobacterales</taxon>
        <taxon>Roseobacteraceae</taxon>
        <taxon>Celeribacter</taxon>
    </lineage>
</organism>
<dbReference type="OrthoDB" id="5354324at2"/>
<dbReference type="InterPro" id="IPR011088">
    <property type="entry name" value="Phage_phiNM3_A0EWY4"/>
</dbReference>
<keyword evidence="2" id="KW-1185">Reference proteome</keyword>
<dbReference type="STRING" id="1397108.IMCC12053_1160"/>
<name>A0A0P0A3U4_9RHOB</name>
<dbReference type="Pfam" id="PF07509">
    <property type="entry name" value="DUF1523"/>
    <property type="match status" value="1"/>
</dbReference>
<protein>
    <submittedName>
        <fullName evidence="1">Uncharacterized protein</fullName>
    </submittedName>
</protein>
<reference evidence="1 2" key="1">
    <citation type="submission" date="2015-05" db="EMBL/GenBank/DDBJ databases">
        <authorList>
            <person name="Wang D.B."/>
            <person name="Wang M."/>
        </authorList>
    </citation>
    <scope>NUCLEOTIDE SEQUENCE [LARGE SCALE GENOMIC DNA]</scope>
    <source>
        <strain evidence="1 2">IMCC 12053</strain>
    </source>
</reference>
<proteinExistence type="predicted"/>
<evidence type="ECO:0000313" key="2">
    <source>
        <dbReference type="Proteomes" id="UP000064920"/>
    </source>
</evidence>
<dbReference type="AlphaFoldDB" id="A0A0P0A3U4"/>
<dbReference type="EMBL" id="CP012023">
    <property type="protein sequence ID" value="ALI55108.1"/>
    <property type="molecule type" value="Genomic_DNA"/>
</dbReference>
<evidence type="ECO:0000313" key="1">
    <source>
        <dbReference type="EMBL" id="ALI55108.1"/>
    </source>
</evidence>
<dbReference type="KEGG" id="cmar:IMCC12053_1160"/>
<accession>A0A0P0A3U4</accession>
<dbReference type="Proteomes" id="UP000064920">
    <property type="component" value="Chromosome"/>
</dbReference>